<proteinExistence type="predicted"/>
<protein>
    <submittedName>
        <fullName evidence="1">Uncharacterized protein</fullName>
    </submittedName>
</protein>
<dbReference type="Proteomes" id="UP001139721">
    <property type="component" value="Unassembled WGS sequence"/>
</dbReference>
<evidence type="ECO:0000313" key="2">
    <source>
        <dbReference type="Proteomes" id="UP001139721"/>
    </source>
</evidence>
<name>A0A9X2D3Y3_9GAMM</name>
<reference evidence="1" key="1">
    <citation type="submission" date="2021-11" db="EMBL/GenBank/DDBJ databases">
        <title>Legionella maioricencis sp. nov., a new species isolated from hot water samples in Mallorca.</title>
        <authorList>
            <person name="Crespi S."/>
            <person name="Drasar V."/>
            <person name="Salva-Serra F."/>
            <person name="Jaen-Luchoro D."/>
            <person name="Pineiro-Iglesias B."/>
            <person name="Aliaga F."/>
            <person name="Fernandez-Juarez V."/>
            <person name="Coll G."/>
            <person name="Moore E.R.B."/>
            <person name="Bennasar-Figueras A."/>
        </authorList>
    </citation>
    <scope>NUCLEOTIDE SEQUENCE</scope>
    <source>
        <strain evidence="1">HCPI-6</strain>
    </source>
</reference>
<dbReference type="RefSeq" id="WP_250423024.1">
    <property type="nucleotide sequence ID" value="NZ_JAJKBJ010000019.1"/>
</dbReference>
<dbReference type="AlphaFoldDB" id="A0A9X2D3Y3"/>
<keyword evidence="2" id="KW-1185">Reference proteome</keyword>
<dbReference type="Pfam" id="PF13730">
    <property type="entry name" value="HTH_36"/>
    <property type="match status" value="1"/>
</dbReference>
<evidence type="ECO:0000313" key="1">
    <source>
        <dbReference type="EMBL" id="MCL9685107.1"/>
    </source>
</evidence>
<dbReference type="EMBL" id="JAJKBJ010000019">
    <property type="protein sequence ID" value="MCL9685107.1"/>
    <property type="molecule type" value="Genomic_DNA"/>
</dbReference>
<organism evidence="1 2">
    <name type="scientific">Legionella maioricensis</name>
    <dbReference type="NCBI Taxonomy" id="2896528"/>
    <lineage>
        <taxon>Bacteria</taxon>
        <taxon>Pseudomonadati</taxon>
        <taxon>Pseudomonadota</taxon>
        <taxon>Gammaproteobacteria</taxon>
        <taxon>Legionellales</taxon>
        <taxon>Legionellaceae</taxon>
        <taxon>Legionella</taxon>
    </lineage>
</organism>
<gene>
    <name evidence="1" type="ORF">LOX96_13455</name>
</gene>
<comment type="caution">
    <text evidence="1">The sequence shown here is derived from an EMBL/GenBank/DDBJ whole genome shotgun (WGS) entry which is preliminary data.</text>
</comment>
<sequence>MLKPQDIVILLKILSMMVLNKNYQDEYLSQNKLATLLCMSVSEVNAGIKRLVHSGLLAPVLTDNPKNKMIFLPSKSACEECLISGVKYFFPVELGAYTRGIATSYAAPILEKQFILGDDPIPVWPYGEGDKRGLALEPLYSSVPKSVTQFPDQTFYELLVLVDAIRSGRARERNIATTLLKEIIHGKHQAGKSHSEFENARVCGKEIRATK</sequence>
<accession>A0A9X2D3Y3</accession>